<dbReference type="OrthoDB" id="529367at2759"/>
<evidence type="ECO:0000313" key="8">
    <source>
        <dbReference type="EMBL" id="KAF2096989.1"/>
    </source>
</evidence>
<evidence type="ECO:0000256" key="3">
    <source>
        <dbReference type="ARBA" id="ARBA00022692"/>
    </source>
</evidence>
<comment type="similarity">
    <text evidence="2">Belongs to the ADIPOR family.</text>
</comment>
<feature type="binding site" evidence="6">
    <location>
        <position position="121"/>
    </location>
    <ligand>
        <name>Zn(2+)</name>
        <dbReference type="ChEBI" id="CHEBI:29105"/>
    </ligand>
</feature>
<keyword evidence="9" id="KW-1185">Reference proteome</keyword>
<organism evidence="8 9">
    <name type="scientific">Rhizodiscina lignyota</name>
    <dbReference type="NCBI Taxonomy" id="1504668"/>
    <lineage>
        <taxon>Eukaryota</taxon>
        <taxon>Fungi</taxon>
        <taxon>Dikarya</taxon>
        <taxon>Ascomycota</taxon>
        <taxon>Pezizomycotina</taxon>
        <taxon>Dothideomycetes</taxon>
        <taxon>Pleosporomycetidae</taxon>
        <taxon>Aulographales</taxon>
        <taxon>Rhizodiscinaceae</taxon>
        <taxon>Rhizodiscina</taxon>
    </lineage>
</organism>
<evidence type="ECO:0000256" key="7">
    <source>
        <dbReference type="SAM" id="Phobius"/>
    </source>
</evidence>
<evidence type="ECO:0000256" key="5">
    <source>
        <dbReference type="ARBA" id="ARBA00023136"/>
    </source>
</evidence>
<keyword evidence="6" id="KW-0862">Zinc</keyword>
<accession>A0A9P4IAA9</accession>
<dbReference type="InterPro" id="IPR004254">
    <property type="entry name" value="AdipoR/HlyIII-related"/>
</dbReference>
<evidence type="ECO:0000256" key="2">
    <source>
        <dbReference type="ARBA" id="ARBA00007018"/>
    </source>
</evidence>
<feature type="transmembrane region" description="Helical" evidence="7">
    <location>
        <begin position="195"/>
        <end position="216"/>
    </location>
</feature>
<feature type="transmembrane region" description="Helical" evidence="7">
    <location>
        <begin position="269"/>
        <end position="289"/>
    </location>
</feature>
<keyword evidence="4 7" id="KW-1133">Transmembrane helix</keyword>
<feature type="transmembrane region" description="Helical" evidence="7">
    <location>
        <begin position="100"/>
        <end position="119"/>
    </location>
</feature>
<feature type="binding site" evidence="6">
    <location>
        <position position="267"/>
    </location>
    <ligand>
        <name>Zn(2+)</name>
        <dbReference type="ChEBI" id="CHEBI:29105"/>
    </ligand>
</feature>
<dbReference type="GO" id="GO:0038023">
    <property type="term" value="F:signaling receptor activity"/>
    <property type="evidence" value="ECO:0007669"/>
    <property type="project" value="TreeGrafter"/>
</dbReference>
<dbReference type="EMBL" id="ML978128">
    <property type="protein sequence ID" value="KAF2096989.1"/>
    <property type="molecule type" value="Genomic_DNA"/>
</dbReference>
<dbReference type="Proteomes" id="UP000799772">
    <property type="component" value="Unassembled WGS sequence"/>
</dbReference>
<evidence type="ECO:0000256" key="1">
    <source>
        <dbReference type="ARBA" id="ARBA00004141"/>
    </source>
</evidence>
<gene>
    <name evidence="8" type="ORF">NA57DRAFT_77239</name>
</gene>
<comment type="subcellular location">
    <subcellularLocation>
        <location evidence="1">Membrane</location>
        <topology evidence="1">Multi-pass membrane protein</topology>
    </subcellularLocation>
</comment>
<dbReference type="Pfam" id="PF03006">
    <property type="entry name" value="HlyIII"/>
    <property type="match status" value="1"/>
</dbReference>
<name>A0A9P4IAA9_9PEZI</name>
<reference evidence="8" key="1">
    <citation type="journal article" date="2020" name="Stud. Mycol.">
        <title>101 Dothideomycetes genomes: a test case for predicting lifestyles and emergence of pathogens.</title>
        <authorList>
            <person name="Haridas S."/>
            <person name="Albert R."/>
            <person name="Binder M."/>
            <person name="Bloem J."/>
            <person name="Labutti K."/>
            <person name="Salamov A."/>
            <person name="Andreopoulos B."/>
            <person name="Baker S."/>
            <person name="Barry K."/>
            <person name="Bills G."/>
            <person name="Bluhm B."/>
            <person name="Cannon C."/>
            <person name="Castanera R."/>
            <person name="Culley D."/>
            <person name="Daum C."/>
            <person name="Ezra D."/>
            <person name="Gonzalez J."/>
            <person name="Henrissat B."/>
            <person name="Kuo A."/>
            <person name="Liang C."/>
            <person name="Lipzen A."/>
            <person name="Lutzoni F."/>
            <person name="Magnuson J."/>
            <person name="Mondo S."/>
            <person name="Nolan M."/>
            <person name="Ohm R."/>
            <person name="Pangilinan J."/>
            <person name="Park H.-J."/>
            <person name="Ramirez L."/>
            <person name="Alfaro M."/>
            <person name="Sun H."/>
            <person name="Tritt A."/>
            <person name="Yoshinaga Y."/>
            <person name="Zwiers L.-H."/>
            <person name="Turgeon B."/>
            <person name="Goodwin S."/>
            <person name="Spatafora J."/>
            <person name="Crous P."/>
            <person name="Grigoriev I."/>
        </authorList>
    </citation>
    <scope>NUCLEOTIDE SEQUENCE</scope>
    <source>
        <strain evidence="8">CBS 133067</strain>
    </source>
</reference>
<comment type="caution">
    <text evidence="8">The sequence shown here is derived from an EMBL/GenBank/DDBJ whole genome shotgun (WGS) entry which is preliminary data.</text>
</comment>
<dbReference type="GO" id="GO:0016020">
    <property type="term" value="C:membrane"/>
    <property type="evidence" value="ECO:0007669"/>
    <property type="project" value="UniProtKB-SubCell"/>
</dbReference>
<feature type="binding site" evidence="6">
    <location>
        <position position="271"/>
    </location>
    <ligand>
        <name>Zn(2+)</name>
        <dbReference type="ChEBI" id="CHEBI:29105"/>
    </ligand>
</feature>
<dbReference type="AlphaFoldDB" id="A0A9P4IAA9"/>
<keyword evidence="6" id="KW-0479">Metal-binding</keyword>
<feature type="transmembrane region" description="Helical" evidence="7">
    <location>
        <begin position="228"/>
        <end position="249"/>
    </location>
</feature>
<feature type="transmembrane region" description="Helical" evidence="7">
    <location>
        <begin position="168"/>
        <end position="189"/>
    </location>
</feature>
<protein>
    <submittedName>
        <fullName evidence="8">HlyIII-domain-containing protein</fullName>
    </submittedName>
</protein>
<proteinExistence type="inferred from homology"/>
<sequence>MDAISQAADKAVQVEKKVQQRLTVLWHEVESWQQDNQFIISGYRPTSNSYAKSAASLGYLHNQSVNIYSHLIGAVVAIAAGFVLYQTMEARYESATTQDLLVFACFFLGAAACLGMSATYHTLANHSQSVSRFSNQLDYLGIVFLIWGSFIPSIYYGFQERPQLIRTYWTMITTISAGCAAVSVAPFFAGAKWRPFRAAMFVAMGLSAVFPVFHGLGAYGIEKMDRLIGLKWLVTQGALYILGAGLYAARVPERYRPGTFDIWGASHQIFHMLVLLAAAVHLVGLVKAFDFRHSRVDLPSASPIVPISWW</sequence>
<evidence type="ECO:0000256" key="4">
    <source>
        <dbReference type="ARBA" id="ARBA00022989"/>
    </source>
</evidence>
<feature type="transmembrane region" description="Helical" evidence="7">
    <location>
        <begin position="67"/>
        <end position="88"/>
    </location>
</feature>
<dbReference type="GO" id="GO:0006882">
    <property type="term" value="P:intracellular zinc ion homeostasis"/>
    <property type="evidence" value="ECO:0007669"/>
    <property type="project" value="TreeGrafter"/>
</dbReference>
<evidence type="ECO:0000313" key="9">
    <source>
        <dbReference type="Proteomes" id="UP000799772"/>
    </source>
</evidence>
<feature type="transmembrane region" description="Helical" evidence="7">
    <location>
        <begin position="139"/>
        <end position="156"/>
    </location>
</feature>
<keyword evidence="5 7" id="KW-0472">Membrane</keyword>
<dbReference type="GO" id="GO:0046872">
    <property type="term" value="F:metal ion binding"/>
    <property type="evidence" value="ECO:0007669"/>
    <property type="project" value="UniProtKB-KW"/>
</dbReference>
<evidence type="ECO:0000256" key="6">
    <source>
        <dbReference type="PIRSR" id="PIRSR604254-1"/>
    </source>
</evidence>
<dbReference type="PANTHER" id="PTHR20855:SF52">
    <property type="entry name" value="ADIPONECTIN RECEPTOR PROTEIN"/>
    <property type="match status" value="1"/>
</dbReference>
<keyword evidence="3 7" id="KW-0812">Transmembrane</keyword>
<dbReference type="PANTHER" id="PTHR20855">
    <property type="entry name" value="ADIPOR/PROGESTIN RECEPTOR-RELATED"/>
    <property type="match status" value="1"/>
</dbReference>